<dbReference type="GO" id="GO:0019079">
    <property type="term" value="P:viral genome replication"/>
    <property type="evidence" value="ECO:0007669"/>
    <property type="project" value="InterPro"/>
</dbReference>
<protein>
    <submittedName>
        <fullName evidence="1">Helicase-primase complex component</fullName>
    </submittedName>
</protein>
<keyword evidence="1" id="KW-0547">Nucleotide-binding</keyword>
<organismHost>
    <name type="scientific">Felis catus</name>
    <name type="common">Cat</name>
    <name type="synonym">Felis silvestris catus</name>
    <dbReference type="NCBI Taxonomy" id="9685"/>
</organismHost>
<evidence type="ECO:0000313" key="1">
    <source>
        <dbReference type="EMBL" id="QJC19092.1"/>
    </source>
</evidence>
<proteinExistence type="predicted"/>
<reference evidence="1" key="1">
    <citation type="submission" date="2019-10" db="EMBL/GenBank/DDBJ databases">
        <title>Experimental infection of calves with contemporary bovine gammaherpesvirus type 4.</title>
        <authorList>
            <person name="Bauermann F."/>
            <person name="Kutish G."/>
            <person name="Diel D."/>
            <person name="Falkenberg S."/>
            <person name="Martins M."/>
            <person name="Flores E."/>
        </authorList>
    </citation>
    <scope>NUCLEOTIDE SEQUENCE</scope>
    <source>
        <strain evidence="1">SD16-38</strain>
    </source>
</reference>
<sequence length="457" mass="52075">MTSTRISNVFILGLHFYTVIPGKFCVWYVTYVSQGNETADSFAFIVTKLSKTELDSFPNLQPPPYNAYLLNLELMVWELQVRLQNPLIRKLMGNQKGTFIITTTQDKIILDVQVQETEVQPTLSGAYLVCDSTQTFNCGSATEEPRMICDYWYPKMLQGSSVEDIEVYIKCTLGVYNCSSSACKKPANKKTRGDLQICDIFSPMDHQLTLENEVYTFRVYSAPFHFLWVNKDALWNGCLSEFFRALHNRIFNNFKGFIPPLTYAFPGGAPGPTEFGAHFGAFPFTLLFFESPSRAAPDAMAYRLCPSILLSWIPTSIRPVTDCLLTRGITFVPNNTISMWPLLVQDVNIKLQEEETEGLIRICEAHTTVHINFVDVLYHMCGCILPFEKKAAVELMIKYGSTTLVEQMGDVYNFIMQRMFKWATSRGLTWAYINQTELLLISKKRLSNEVSKLPFDL</sequence>
<name>A0A858PWM5_BHV4</name>
<organismHost>
    <name type="scientific">Panthera leo</name>
    <name type="common">Lion</name>
    <dbReference type="NCBI Taxonomy" id="9689"/>
</organismHost>
<dbReference type="EMBL" id="MN551083">
    <property type="protein sequence ID" value="QJC19092.1"/>
    <property type="molecule type" value="Genomic_DNA"/>
</dbReference>
<accession>A0A858PWM5</accession>
<dbReference type="GeneID" id="1684922"/>
<dbReference type="KEGG" id="vg:1684922"/>
<organism evidence="1">
    <name type="scientific">Bovine herpesvirus 4</name>
    <name type="common">BoHV-4</name>
    <name type="synonym">Movar virus</name>
    <dbReference type="NCBI Taxonomy" id="10385"/>
    <lineage>
        <taxon>Viruses</taxon>
        <taxon>Duplodnaviria</taxon>
        <taxon>Heunggongvirae</taxon>
        <taxon>Peploviricota</taxon>
        <taxon>Herviviricetes</taxon>
        <taxon>Herpesvirales</taxon>
        <taxon>Orthoherpesviridae</taxon>
        <taxon>Gammaherpesvirinae</taxon>
        <taxon>Rhadinovirus</taxon>
        <taxon>Rhadinovirus bovinegamma4</taxon>
    </lineage>
</organism>
<keyword evidence="1" id="KW-0378">Hydrolase</keyword>
<dbReference type="InterPro" id="IPR004996">
    <property type="entry name" value="HSV_HEPA"/>
</dbReference>
<keyword evidence="1" id="KW-0067">ATP-binding</keyword>
<keyword evidence="1" id="KW-0347">Helicase</keyword>
<organismHost>
    <name type="scientific">Bos taurus</name>
    <name type="common">Bovine</name>
    <dbReference type="NCBI Taxonomy" id="9913"/>
</organismHost>
<dbReference type="GO" id="GO:0004386">
    <property type="term" value="F:helicase activity"/>
    <property type="evidence" value="ECO:0007669"/>
    <property type="project" value="UniProtKB-KW"/>
</dbReference>
<dbReference type="Pfam" id="PF03324">
    <property type="entry name" value="Herpes_HEPA"/>
    <property type="match status" value="1"/>
</dbReference>
<dbReference type="RefSeq" id="NP_076532.1">
    <property type="nucleotide sequence ID" value="NC_002665.1"/>
</dbReference>